<evidence type="ECO:0000256" key="1">
    <source>
        <dbReference type="ARBA" id="ARBA00004571"/>
    </source>
</evidence>
<keyword evidence="7" id="KW-0406">Ion transport</keyword>
<evidence type="ECO:0000313" key="17">
    <source>
        <dbReference type="Proteomes" id="UP000787472"/>
    </source>
</evidence>
<dbReference type="GO" id="GO:0006826">
    <property type="term" value="P:iron ion transport"/>
    <property type="evidence" value="ECO:0007669"/>
    <property type="project" value="UniProtKB-KW"/>
</dbReference>
<keyword evidence="16" id="KW-0675">Receptor</keyword>
<gene>
    <name evidence="16" type="ORF">G8770_20325</name>
</gene>
<dbReference type="Proteomes" id="UP000787472">
    <property type="component" value="Unassembled WGS sequence"/>
</dbReference>
<keyword evidence="9 11" id="KW-0472">Membrane</keyword>
<feature type="domain" description="TonB-dependent receptor plug" evidence="15">
    <location>
        <begin position="50"/>
        <end position="157"/>
    </location>
</feature>
<keyword evidence="10 11" id="KW-0998">Cell outer membrane</keyword>
<comment type="subcellular location">
    <subcellularLocation>
        <location evidence="1 11">Cell outer membrane</location>
        <topology evidence="1 11">Multi-pass membrane protein</topology>
    </subcellularLocation>
</comment>
<keyword evidence="5 11" id="KW-0812">Transmembrane</keyword>
<dbReference type="GO" id="GO:0009279">
    <property type="term" value="C:cell outer membrane"/>
    <property type="evidence" value="ECO:0007669"/>
    <property type="project" value="UniProtKB-SubCell"/>
</dbReference>
<evidence type="ECO:0000256" key="3">
    <source>
        <dbReference type="ARBA" id="ARBA00022452"/>
    </source>
</evidence>
<evidence type="ECO:0000256" key="4">
    <source>
        <dbReference type="ARBA" id="ARBA00022496"/>
    </source>
</evidence>
<dbReference type="EMBL" id="JAAONZ010000021">
    <property type="protein sequence ID" value="NHO67900.1"/>
    <property type="molecule type" value="Genomic_DNA"/>
</dbReference>
<evidence type="ECO:0000259" key="15">
    <source>
        <dbReference type="Pfam" id="PF07715"/>
    </source>
</evidence>
<dbReference type="Gene3D" id="2.40.170.20">
    <property type="entry name" value="TonB-dependent receptor, beta-barrel domain"/>
    <property type="match status" value="1"/>
</dbReference>
<evidence type="ECO:0000256" key="9">
    <source>
        <dbReference type="ARBA" id="ARBA00023136"/>
    </source>
</evidence>
<evidence type="ECO:0000256" key="7">
    <source>
        <dbReference type="ARBA" id="ARBA00023065"/>
    </source>
</evidence>
<keyword evidence="4" id="KW-0410">Iron transport</keyword>
<evidence type="ECO:0000259" key="14">
    <source>
        <dbReference type="Pfam" id="PF00593"/>
    </source>
</evidence>
<feature type="chain" id="PRO_5039023885" evidence="13">
    <location>
        <begin position="30"/>
        <end position="804"/>
    </location>
</feature>
<protein>
    <submittedName>
        <fullName evidence="16">TonB-dependent receptor</fullName>
    </submittedName>
</protein>
<evidence type="ECO:0000256" key="8">
    <source>
        <dbReference type="ARBA" id="ARBA00023077"/>
    </source>
</evidence>
<evidence type="ECO:0000256" key="2">
    <source>
        <dbReference type="ARBA" id="ARBA00022448"/>
    </source>
</evidence>
<proteinExistence type="inferred from homology"/>
<dbReference type="PANTHER" id="PTHR32552:SF81">
    <property type="entry name" value="TONB-DEPENDENT OUTER MEMBRANE RECEPTOR"/>
    <property type="match status" value="1"/>
</dbReference>
<evidence type="ECO:0000256" key="13">
    <source>
        <dbReference type="SAM" id="SignalP"/>
    </source>
</evidence>
<dbReference type="Pfam" id="PF07715">
    <property type="entry name" value="Plug"/>
    <property type="match status" value="1"/>
</dbReference>
<dbReference type="InterPro" id="IPR036942">
    <property type="entry name" value="Beta-barrel_TonB_sf"/>
</dbReference>
<evidence type="ECO:0000313" key="16">
    <source>
        <dbReference type="EMBL" id="NHO67900.1"/>
    </source>
</evidence>
<evidence type="ECO:0000256" key="10">
    <source>
        <dbReference type="ARBA" id="ARBA00023237"/>
    </source>
</evidence>
<name>A0A9E5MPA7_9GAMM</name>
<evidence type="ECO:0000256" key="12">
    <source>
        <dbReference type="RuleBase" id="RU003357"/>
    </source>
</evidence>
<dbReference type="PANTHER" id="PTHR32552">
    <property type="entry name" value="FERRICHROME IRON RECEPTOR-RELATED"/>
    <property type="match status" value="1"/>
</dbReference>
<reference evidence="16" key="1">
    <citation type="submission" date="2020-03" db="EMBL/GenBank/DDBJ databases">
        <authorList>
            <person name="Guo F."/>
        </authorList>
    </citation>
    <scope>NUCLEOTIDE SEQUENCE</scope>
    <source>
        <strain evidence="16">JCM 30134</strain>
    </source>
</reference>
<keyword evidence="2 11" id="KW-0813">Transport</keyword>
<keyword evidence="8 12" id="KW-0798">TonB box</keyword>
<comment type="caution">
    <text evidence="16">The sequence shown here is derived from an EMBL/GenBank/DDBJ whole genome shotgun (WGS) entry which is preliminary data.</text>
</comment>
<evidence type="ECO:0000256" key="6">
    <source>
        <dbReference type="ARBA" id="ARBA00023004"/>
    </source>
</evidence>
<keyword evidence="3 11" id="KW-1134">Transmembrane beta strand</keyword>
<dbReference type="InterPro" id="IPR039426">
    <property type="entry name" value="TonB-dep_rcpt-like"/>
</dbReference>
<feature type="signal peptide" evidence="13">
    <location>
        <begin position="1"/>
        <end position="29"/>
    </location>
</feature>
<evidence type="ECO:0000256" key="5">
    <source>
        <dbReference type="ARBA" id="ARBA00022692"/>
    </source>
</evidence>
<dbReference type="PROSITE" id="PS52016">
    <property type="entry name" value="TONB_DEPENDENT_REC_3"/>
    <property type="match status" value="1"/>
</dbReference>
<organism evidence="16 17">
    <name type="scientific">Pseudomaricurvus hydrocarbonicus</name>
    <dbReference type="NCBI Taxonomy" id="1470433"/>
    <lineage>
        <taxon>Bacteria</taxon>
        <taxon>Pseudomonadati</taxon>
        <taxon>Pseudomonadota</taxon>
        <taxon>Gammaproteobacteria</taxon>
        <taxon>Cellvibrionales</taxon>
        <taxon>Cellvibrionaceae</taxon>
        <taxon>Pseudomaricurvus</taxon>
    </lineage>
</organism>
<evidence type="ECO:0000256" key="11">
    <source>
        <dbReference type="PROSITE-ProRule" id="PRU01360"/>
    </source>
</evidence>
<keyword evidence="6" id="KW-0408">Iron</keyword>
<dbReference type="RefSeq" id="WP_167191382.1">
    <property type="nucleotide sequence ID" value="NZ_JAAONZ010000021.1"/>
</dbReference>
<dbReference type="InterPro" id="IPR000531">
    <property type="entry name" value="Beta-barrel_TonB"/>
</dbReference>
<comment type="similarity">
    <text evidence="11 12">Belongs to the TonB-dependent receptor family.</text>
</comment>
<dbReference type="AlphaFoldDB" id="A0A9E5MPA7"/>
<dbReference type="SUPFAM" id="SSF56935">
    <property type="entry name" value="Porins"/>
    <property type="match status" value="1"/>
</dbReference>
<sequence>MKKYSRFKRHSLALAVSGVMSMGATGVIAQEKSWAIEEVTVTAQKREQSLQDVPISVSAFSGEMMKDAQIEDSKQLAVLTPGMSGDSNDSFMDSINIRGISTNGFGIGAEPSIGIYNNGVYLGRTGAAVTSLYDMERVEVVKGPQGTLFGRNASAGAISMHTRKADSELGGSVNLGLGQDGYREFTGVVNVPMTDTLNSRFAMYHRQQDDWVTNLTDGGKIGGEEVTAVRASFAYTGDNLSADLVLEYEDREVAPTIYRAYDDGTEFSTRLGLLDASLTNIGGKEDEIRSDVASNELKDEGEVWGATLNLEYELGDGYSLSSITGIRGSNYTYQEDFDGTDTHLFNWAQDQEQEYYSQEVRLNYNGDGPVSWFLGASAYKEEVKVRYDQTYDEDAMCASSFAGAYAPEYADPAYAISQVSDCDSLYYYWYYTSPGPGIGERNDSVDAEGDYEGWGIYGDATFSPTDKLDITVGARYTEDSRDFQTALGGEDRNYFWYSFPFYSSQPVKGSQTWENVSARVAVNYYLTDNISTFVNVSTGYKAGGFNTFDLQLPAGYTSSYEEAEADPSLIVVDGDDTADIDGISLSEFDEETVTSFELGIKSKWWDDRIQMDASIYQYQFEGMHAVYAIDGTQIRLTNVGDATGEGVEVSFRILPTANLDIYWGIAWADTSLDDPDADFCTQVDCRKGAQLPGTIDFSSSLVATYSIPMNTGEAYVTLENFYNSGAPGFGDFSGSSVYETESFKETNLRIGFRSNDAWSATFWVTNLTDEFAYGSPVAGDYNLPAHTIGMTEPRRIGVSASYEF</sequence>
<keyword evidence="13" id="KW-0732">Signal</keyword>
<dbReference type="InterPro" id="IPR012910">
    <property type="entry name" value="Plug_dom"/>
</dbReference>
<keyword evidence="17" id="KW-1185">Reference proteome</keyword>
<dbReference type="Pfam" id="PF00593">
    <property type="entry name" value="TonB_dep_Rec_b-barrel"/>
    <property type="match status" value="1"/>
</dbReference>
<accession>A0A9E5MPA7</accession>
<feature type="domain" description="TonB-dependent receptor-like beta-barrel" evidence="14">
    <location>
        <begin position="259"/>
        <end position="767"/>
    </location>
</feature>